<evidence type="ECO:0000256" key="1">
    <source>
        <dbReference type="SAM" id="SignalP"/>
    </source>
</evidence>
<sequence length="400" mass="42075">MKKIATFIGSAALLAAAVIPAIAASNECTNGTTGPYSNNTCTIRNTDNVTVNNVNDAQIVNDIESKSNTGHNSTSYNTLGGIILTGDATNNTTVSSVANINTTNITSALAGISNIGSNNITGPYSDNQIWLENEHRADVLNSNTASVYNDVEAKSNTGFNDADYNTGPASVTAGDAWLGLGVNTHANDNMTVIGGGYSGGIVNLAENLTTGPFSTQNVTIYNRARARVNNVNDMQVVNDVDAKSNSGFSSASYNTLGGDVTSGDSAAGVLVDTEGNINTTRIALAMGGFGNTGTQAITGPYAYDATYIENVRDIVVDNWNNKCRSHNADRLEENPFEDEREDEDECEPENLGVLNDVEVKSNTGKNDGDYNTGGGSVTAGFAELWQQVLTHLNDTLTEIH</sequence>
<proteinExistence type="predicted"/>
<accession>A0A0G0ZCK8</accession>
<comment type="caution">
    <text evidence="2">The sequence shown here is derived from an EMBL/GenBank/DDBJ whole genome shotgun (WGS) entry which is preliminary data.</text>
</comment>
<dbReference type="PATRIC" id="fig|1618442.3.peg.789"/>
<keyword evidence="1" id="KW-0732">Signal</keyword>
<reference evidence="2 3" key="1">
    <citation type="journal article" date="2015" name="Nature">
        <title>rRNA introns, odd ribosomes, and small enigmatic genomes across a large radiation of phyla.</title>
        <authorList>
            <person name="Brown C.T."/>
            <person name="Hug L.A."/>
            <person name="Thomas B.C."/>
            <person name="Sharon I."/>
            <person name="Castelle C.J."/>
            <person name="Singh A."/>
            <person name="Wilkins M.J."/>
            <person name="Williams K.H."/>
            <person name="Banfield J.F."/>
        </authorList>
    </citation>
    <scope>NUCLEOTIDE SEQUENCE [LARGE SCALE GENOMIC DNA]</scope>
</reference>
<feature type="signal peptide" evidence="1">
    <location>
        <begin position="1"/>
        <end position="23"/>
    </location>
</feature>
<dbReference type="AlphaFoldDB" id="A0A0G0ZCK8"/>
<gene>
    <name evidence="2" type="ORF">UV09_C0017G0025</name>
</gene>
<feature type="chain" id="PRO_5002535613" description="Adhesin" evidence="1">
    <location>
        <begin position="24"/>
        <end position="400"/>
    </location>
</feature>
<dbReference type="Proteomes" id="UP000034320">
    <property type="component" value="Unassembled WGS sequence"/>
</dbReference>
<dbReference type="EMBL" id="LCDD01000017">
    <property type="protein sequence ID" value="KKS46437.1"/>
    <property type="molecule type" value="Genomic_DNA"/>
</dbReference>
<organism evidence="2 3">
    <name type="scientific">Candidatus Gottesmanbacteria bacterium GW2011_GWA2_42_18</name>
    <dbReference type="NCBI Taxonomy" id="1618442"/>
    <lineage>
        <taxon>Bacteria</taxon>
        <taxon>Candidatus Gottesmaniibacteriota</taxon>
    </lineage>
</organism>
<evidence type="ECO:0000313" key="2">
    <source>
        <dbReference type="EMBL" id="KKS46437.1"/>
    </source>
</evidence>
<protein>
    <recommendedName>
        <fullName evidence="4">Adhesin</fullName>
    </recommendedName>
</protein>
<name>A0A0G0ZCK8_9BACT</name>
<evidence type="ECO:0000313" key="3">
    <source>
        <dbReference type="Proteomes" id="UP000034320"/>
    </source>
</evidence>
<evidence type="ECO:0008006" key="4">
    <source>
        <dbReference type="Google" id="ProtNLM"/>
    </source>
</evidence>